<accession>A0ABS6BAV9</accession>
<sequence>MRTKWTVTQWFSGALGAVAVGLIPWTVLLSRTLPDETRVRNWATAWIGLDILLTAGCTVTAVLARRRAERVRVAAAATGSVALLDGWFDVTTAATGPEFLAAACCGAGELLLAAVCGFLALRHND</sequence>
<proteinExistence type="predicted"/>
<dbReference type="Proteomes" id="UP000733379">
    <property type="component" value="Unassembled WGS sequence"/>
</dbReference>
<protein>
    <recommendedName>
        <fullName evidence="4">DUF4345 domain-containing protein</fullName>
    </recommendedName>
</protein>
<feature type="transmembrane region" description="Helical" evidence="1">
    <location>
        <begin position="7"/>
        <end position="25"/>
    </location>
</feature>
<evidence type="ECO:0000313" key="3">
    <source>
        <dbReference type="Proteomes" id="UP000733379"/>
    </source>
</evidence>
<keyword evidence="1" id="KW-1133">Transmembrane helix</keyword>
<dbReference type="EMBL" id="JAHKNI010000021">
    <property type="protein sequence ID" value="MBU3067429.1"/>
    <property type="molecule type" value="Genomic_DNA"/>
</dbReference>
<feature type="transmembrane region" description="Helical" evidence="1">
    <location>
        <begin position="71"/>
        <end position="88"/>
    </location>
</feature>
<gene>
    <name evidence="2" type="ORF">KO481_38640</name>
</gene>
<organism evidence="2 3">
    <name type="scientific">Nocardia albiluteola</name>
    <dbReference type="NCBI Taxonomy" id="2842303"/>
    <lineage>
        <taxon>Bacteria</taxon>
        <taxon>Bacillati</taxon>
        <taxon>Actinomycetota</taxon>
        <taxon>Actinomycetes</taxon>
        <taxon>Mycobacteriales</taxon>
        <taxon>Nocardiaceae</taxon>
        <taxon>Nocardia</taxon>
    </lineage>
</organism>
<keyword evidence="1" id="KW-0472">Membrane</keyword>
<evidence type="ECO:0000256" key="1">
    <source>
        <dbReference type="SAM" id="Phobius"/>
    </source>
</evidence>
<keyword evidence="1" id="KW-0812">Transmembrane</keyword>
<feature type="transmembrane region" description="Helical" evidence="1">
    <location>
        <begin position="45"/>
        <end position="64"/>
    </location>
</feature>
<comment type="caution">
    <text evidence="2">The sequence shown here is derived from an EMBL/GenBank/DDBJ whole genome shotgun (WGS) entry which is preliminary data.</text>
</comment>
<feature type="transmembrane region" description="Helical" evidence="1">
    <location>
        <begin position="100"/>
        <end position="121"/>
    </location>
</feature>
<reference evidence="2 3" key="1">
    <citation type="submission" date="2021-06" db="EMBL/GenBank/DDBJ databases">
        <title>Actinomycetes sequencing.</title>
        <authorList>
            <person name="Shan Q."/>
        </authorList>
    </citation>
    <scope>NUCLEOTIDE SEQUENCE [LARGE SCALE GENOMIC DNA]</scope>
    <source>
        <strain evidence="2 3">NEAU-G5</strain>
    </source>
</reference>
<keyword evidence="3" id="KW-1185">Reference proteome</keyword>
<name>A0ABS6BAV9_9NOCA</name>
<dbReference type="RefSeq" id="WP_215923506.1">
    <property type="nucleotide sequence ID" value="NZ_JAHKNI010000021.1"/>
</dbReference>
<evidence type="ECO:0000313" key="2">
    <source>
        <dbReference type="EMBL" id="MBU3067429.1"/>
    </source>
</evidence>
<evidence type="ECO:0008006" key="4">
    <source>
        <dbReference type="Google" id="ProtNLM"/>
    </source>
</evidence>